<proteinExistence type="predicted"/>
<dbReference type="OrthoDB" id="10461904at2759"/>
<accession>A0A0L0TA41</accession>
<organism evidence="1 2">
    <name type="scientific">Allomyces macrogynus (strain ATCC 38327)</name>
    <name type="common">Allomyces javanicus var. macrogynus</name>
    <dbReference type="NCBI Taxonomy" id="578462"/>
    <lineage>
        <taxon>Eukaryota</taxon>
        <taxon>Fungi</taxon>
        <taxon>Fungi incertae sedis</taxon>
        <taxon>Blastocladiomycota</taxon>
        <taxon>Blastocladiomycetes</taxon>
        <taxon>Blastocladiales</taxon>
        <taxon>Blastocladiaceae</taxon>
        <taxon>Allomyces</taxon>
    </lineage>
</organism>
<reference evidence="1 2" key="1">
    <citation type="submission" date="2009-11" db="EMBL/GenBank/DDBJ databases">
        <title>Annotation of Allomyces macrogynus ATCC 38327.</title>
        <authorList>
            <consortium name="The Broad Institute Genome Sequencing Platform"/>
            <person name="Russ C."/>
            <person name="Cuomo C."/>
            <person name="Burger G."/>
            <person name="Gray M.W."/>
            <person name="Holland P.W.H."/>
            <person name="King N."/>
            <person name="Lang F.B.F."/>
            <person name="Roger A.J."/>
            <person name="Ruiz-Trillo I."/>
            <person name="Young S.K."/>
            <person name="Zeng Q."/>
            <person name="Gargeya S."/>
            <person name="Fitzgerald M."/>
            <person name="Haas B."/>
            <person name="Abouelleil A."/>
            <person name="Alvarado L."/>
            <person name="Arachchi H.M."/>
            <person name="Berlin A."/>
            <person name="Chapman S.B."/>
            <person name="Gearin G."/>
            <person name="Goldberg J."/>
            <person name="Griggs A."/>
            <person name="Gujja S."/>
            <person name="Hansen M."/>
            <person name="Heiman D."/>
            <person name="Howarth C."/>
            <person name="Larimer J."/>
            <person name="Lui A."/>
            <person name="MacDonald P.J.P."/>
            <person name="McCowen C."/>
            <person name="Montmayeur A."/>
            <person name="Murphy C."/>
            <person name="Neiman D."/>
            <person name="Pearson M."/>
            <person name="Priest M."/>
            <person name="Roberts A."/>
            <person name="Saif S."/>
            <person name="Shea T."/>
            <person name="Sisk P."/>
            <person name="Stolte C."/>
            <person name="Sykes S."/>
            <person name="Wortman J."/>
            <person name="Nusbaum C."/>
            <person name="Birren B."/>
        </authorList>
    </citation>
    <scope>NUCLEOTIDE SEQUENCE [LARGE SCALE GENOMIC DNA]</scope>
    <source>
        <strain evidence="1 2">ATCC 38327</strain>
    </source>
</reference>
<dbReference type="SUPFAM" id="SSF57863">
    <property type="entry name" value="ArfGap/RecO-like zinc finger"/>
    <property type="match status" value="1"/>
</dbReference>
<name>A0A0L0TA41_ALLM3</name>
<dbReference type="VEuPathDB" id="FungiDB:AMAG_20396"/>
<keyword evidence="2" id="KW-1185">Reference proteome</keyword>
<dbReference type="AlphaFoldDB" id="A0A0L0TA41"/>
<evidence type="ECO:0000313" key="2">
    <source>
        <dbReference type="Proteomes" id="UP000054350"/>
    </source>
</evidence>
<protein>
    <submittedName>
        <fullName evidence="1">Uncharacterized protein</fullName>
    </submittedName>
</protein>
<gene>
    <name evidence="1" type="ORF">AMAG_20396</name>
</gene>
<dbReference type="EMBL" id="GG745372">
    <property type="protein sequence ID" value="KNE71565.1"/>
    <property type="molecule type" value="Genomic_DNA"/>
</dbReference>
<dbReference type="InterPro" id="IPR037278">
    <property type="entry name" value="ARFGAP/RecO"/>
</dbReference>
<reference evidence="2" key="2">
    <citation type="submission" date="2009-11" db="EMBL/GenBank/DDBJ databases">
        <title>The Genome Sequence of Allomyces macrogynus strain ATCC 38327.</title>
        <authorList>
            <consortium name="The Broad Institute Genome Sequencing Platform"/>
            <person name="Russ C."/>
            <person name="Cuomo C."/>
            <person name="Shea T."/>
            <person name="Young S.K."/>
            <person name="Zeng Q."/>
            <person name="Koehrsen M."/>
            <person name="Haas B."/>
            <person name="Borodovsky M."/>
            <person name="Guigo R."/>
            <person name="Alvarado L."/>
            <person name="Berlin A."/>
            <person name="Borenstein D."/>
            <person name="Chen Z."/>
            <person name="Engels R."/>
            <person name="Freedman E."/>
            <person name="Gellesch M."/>
            <person name="Goldberg J."/>
            <person name="Griggs A."/>
            <person name="Gujja S."/>
            <person name="Heiman D."/>
            <person name="Hepburn T."/>
            <person name="Howarth C."/>
            <person name="Jen D."/>
            <person name="Larson L."/>
            <person name="Lewis B."/>
            <person name="Mehta T."/>
            <person name="Park D."/>
            <person name="Pearson M."/>
            <person name="Roberts A."/>
            <person name="Saif S."/>
            <person name="Shenoy N."/>
            <person name="Sisk P."/>
            <person name="Stolte C."/>
            <person name="Sykes S."/>
            <person name="Walk T."/>
            <person name="White J."/>
            <person name="Yandava C."/>
            <person name="Burger G."/>
            <person name="Gray M.W."/>
            <person name="Holland P.W.H."/>
            <person name="King N."/>
            <person name="Lang F.B.F."/>
            <person name="Roger A.J."/>
            <person name="Ruiz-Trillo I."/>
            <person name="Lander E."/>
            <person name="Nusbaum C."/>
        </authorList>
    </citation>
    <scope>NUCLEOTIDE SEQUENCE [LARGE SCALE GENOMIC DNA]</scope>
    <source>
        <strain evidence="2">ATCC 38327</strain>
    </source>
</reference>
<dbReference type="Proteomes" id="UP000054350">
    <property type="component" value="Unassembled WGS sequence"/>
</dbReference>
<evidence type="ECO:0000313" key="1">
    <source>
        <dbReference type="EMBL" id="KNE71565.1"/>
    </source>
</evidence>
<sequence length="325" mass="35821">MHQVQGGGPCTTVPIRVSDEAMALWERQMIDAKHRSDLPLASKGLRDLRLPGVLVLDHQLRAAKDLMLTKIDRYPEIFTDSNDTMILAHLFLDQLLAPLTLFMAAVLPAPNIDHDLPASLRTVLDEDLDQAPLALQTARRFFDATVRLYQHLTHMTHYLRTFDQHLTSFASTIETLEEEHALYMQVVSQHSVAVDRIQVLTLSRYVDTRVPMPTRSVETATDEPRTPILAGWTPAAARCANCRSPSHPTDQTAQSHGLLCADCAGVLAAVTTAAADTTTDSDSHGTTSTVMTFRGTRLRVTALDGGASSRNMLNTDDVSHSRYLS</sequence>